<protein>
    <submittedName>
        <fullName evidence="2">Uncharacterized protein</fullName>
    </submittedName>
</protein>
<evidence type="ECO:0000256" key="1">
    <source>
        <dbReference type="SAM" id="MobiDB-lite"/>
    </source>
</evidence>
<evidence type="ECO:0000313" key="3">
    <source>
        <dbReference type="Proteomes" id="UP000299102"/>
    </source>
</evidence>
<dbReference type="Proteomes" id="UP000299102">
    <property type="component" value="Unassembled WGS sequence"/>
</dbReference>
<accession>A0A4C1T8Q9</accession>
<proteinExistence type="predicted"/>
<gene>
    <name evidence="2" type="ORF">EVAR_76372_1</name>
</gene>
<keyword evidence="3" id="KW-1185">Reference proteome</keyword>
<dbReference type="OrthoDB" id="7407704at2759"/>
<name>A0A4C1T8Q9_EUMVA</name>
<dbReference type="AlphaFoldDB" id="A0A4C1T8Q9"/>
<evidence type="ECO:0000313" key="2">
    <source>
        <dbReference type="EMBL" id="GBP10524.1"/>
    </source>
</evidence>
<organism evidence="2 3">
    <name type="scientific">Eumeta variegata</name>
    <name type="common">Bagworm moth</name>
    <name type="synonym">Eumeta japonica</name>
    <dbReference type="NCBI Taxonomy" id="151549"/>
    <lineage>
        <taxon>Eukaryota</taxon>
        <taxon>Metazoa</taxon>
        <taxon>Ecdysozoa</taxon>
        <taxon>Arthropoda</taxon>
        <taxon>Hexapoda</taxon>
        <taxon>Insecta</taxon>
        <taxon>Pterygota</taxon>
        <taxon>Neoptera</taxon>
        <taxon>Endopterygota</taxon>
        <taxon>Lepidoptera</taxon>
        <taxon>Glossata</taxon>
        <taxon>Ditrysia</taxon>
        <taxon>Tineoidea</taxon>
        <taxon>Psychidae</taxon>
        <taxon>Oiketicinae</taxon>
        <taxon>Eumeta</taxon>
    </lineage>
</organism>
<sequence length="299" mass="33250">MEYFSAVSAFSKVKMLVLPSIFRVAHSSLKTQTGPRSFNAPLAAENESPNAGEKKRIKVNRHHTLREHPKLSKVPVKSHSTDNVFRENAERVFSDNVHEGVTVSQNINACALDSKVGDVDAKVIPSAKGLLETNLDDLFSDIPEADSLDTKSCKEHCIVSDVVGDLPPVEYKRESLLTCSTDYECEDGSTDSDSLDNVVQTQRKCLGARRFGHMLRRVISRNATNGTSVLEKLAEFASYTEVWLNVSYIHNVNWPLSKPTCWAENSHKVERRIMVSVIVLSPSLLLCFFTASHESTTPE</sequence>
<comment type="caution">
    <text evidence="2">The sequence shown here is derived from an EMBL/GenBank/DDBJ whole genome shotgun (WGS) entry which is preliminary data.</text>
</comment>
<dbReference type="EMBL" id="BGZK01000041">
    <property type="protein sequence ID" value="GBP10524.1"/>
    <property type="molecule type" value="Genomic_DNA"/>
</dbReference>
<feature type="region of interest" description="Disordered" evidence="1">
    <location>
        <begin position="33"/>
        <end position="55"/>
    </location>
</feature>
<reference evidence="2 3" key="1">
    <citation type="journal article" date="2019" name="Commun. Biol.">
        <title>The bagworm genome reveals a unique fibroin gene that provides high tensile strength.</title>
        <authorList>
            <person name="Kono N."/>
            <person name="Nakamura H."/>
            <person name="Ohtoshi R."/>
            <person name="Tomita M."/>
            <person name="Numata K."/>
            <person name="Arakawa K."/>
        </authorList>
    </citation>
    <scope>NUCLEOTIDE SEQUENCE [LARGE SCALE GENOMIC DNA]</scope>
</reference>